<evidence type="ECO:0000256" key="1">
    <source>
        <dbReference type="SAM" id="MobiDB-lite"/>
    </source>
</evidence>
<protein>
    <submittedName>
        <fullName evidence="2">Uncharacterized protein</fullName>
    </submittedName>
</protein>
<keyword evidence="3" id="KW-1185">Reference proteome</keyword>
<feature type="compositionally biased region" description="Polar residues" evidence="1">
    <location>
        <begin position="1"/>
        <end position="12"/>
    </location>
</feature>
<gene>
    <name evidence="2" type="primary">WBGene00282149</name>
</gene>
<name>A0A2A6B7B9_PRIPA</name>
<accession>A0A8R1Z1N7</accession>
<dbReference type="AlphaFoldDB" id="A0A2A6B7B9"/>
<dbReference type="Proteomes" id="UP000005239">
    <property type="component" value="Unassembled WGS sequence"/>
</dbReference>
<evidence type="ECO:0000313" key="3">
    <source>
        <dbReference type="Proteomes" id="UP000005239"/>
    </source>
</evidence>
<reference evidence="2" key="2">
    <citation type="submission" date="2022-06" db="UniProtKB">
        <authorList>
            <consortium name="EnsemblMetazoa"/>
        </authorList>
    </citation>
    <scope>IDENTIFICATION</scope>
    <source>
        <strain evidence="2">PS312</strain>
    </source>
</reference>
<feature type="region of interest" description="Disordered" evidence="1">
    <location>
        <begin position="1"/>
        <end position="30"/>
    </location>
</feature>
<sequence length="92" mass="9848">MAPTVGKQSGYKQDSMHHQQDNNAPPLPIPRYGIPKAVGKIVLCAYNIVSASVSEPIRAGPLIGGHNREEGLINASGKSRTGVGEMQWMQLP</sequence>
<organism evidence="2 3">
    <name type="scientific">Pristionchus pacificus</name>
    <name type="common">Parasitic nematode worm</name>
    <dbReference type="NCBI Taxonomy" id="54126"/>
    <lineage>
        <taxon>Eukaryota</taxon>
        <taxon>Metazoa</taxon>
        <taxon>Ecdysozoa</taxon>
        <taxon>Nematoda</taxon>
        <taxon>Chromadorea</taxon>
        <taxon>Rhabditida</taxon>
        <taxon>Rhabditina</taxon>
        <taxon>Diplogasteromorpha</taxon>
        <taxon>Diplogasteroidea</taxon>
        <taxon>Neodiplogasteridae</taxon>
        <taxon>Pristionchus</taxon>
    </lineage>
</organism>
<reference evidence="3" key="1">
    <citation type="journal article" date="2008" name="Nat. Genet.">
        <title>The Pristionchus pacificus genome provides a unique perspective on nematode lifestyle and parasitism.</title>
        <authorList>
            <person name="Dieterich C."/>
            <person name="Clifton S.W."/>
            <person name="Schuster L.N."/>
            <person name="Chinwalla A."/>
            <person name="Delehaunty K."/>
            <person name="Dinkelacker I."/>
            <person name="Fulton L."/>
            <person name="Fulton R."/>
            <person name="Godfrey J."/>
            <person name="Minx P."/>
            <person name="Mitreva M."/>
            <person name="Roeseler W."/>
            <person name="Tian H."/>
            <person name="Witte H."/>
            <person name="Yang S.P."/>
            <person name="Wilson R.K."/>
            <person name="Sommer R.J."/>
        </authorList>
    </citation>
    <scope>NUCLEOTIDE SEQUENCE [LARGE SCALE GENOMIC DNA]</scope>
    <source>
        <strain evidence="3">PS312</strain>
    </source>
</reference>
<accession>A0A2A6B7B9</accession>
<evidence type="ECO:0000313" key="2">
    <source>
        <dbReference type="EnsemblMetazoa" id="PPA43780.1"/>
    </source>
</evidence>
<proteinExistence type="predicted"/>
<dbReference type="EnsemblMetazoa" id="PPA43780.1">
    <property type="protein sequence ID" value="PPA43780.1"/>
    <property type="gene ID" value="WBGene00282149"/>
</dbReference>
<feature type="region of interest" description="Disordered" evidence="1">
    <location>
        <begin position="59"/>
        <end position="92"/>
    </location>
</feature>